<gene>
    <name evidence="1" type="ORF">B296_00008409</name>
</gene>
<dbReference type="EMBL" id="AMZH03001129">
    <property type="protein sequence ID" value="RRT80490.1"/>
    <property type="molecule type" value="Genomic_DNA"/>
</dbReference>
<evidence type="ECO:0000313" key="2">
    <source>
        <dbReference type="Proteomes" id="UP000287651"/>
    </source>
</evidence>
<protein>
    <submittedName>
        <fullName evidence="1">Uncharacterized protein</fullName>
    </submittedName>
</protein>
<evidence type="ECO:0000313" key="1">
    <source>
        <dbReference type="EMBL" id="RRT80490.1"/>
    </source>
</evidence>
<accession>A0A427AW60</accession>
<proteinExistence type="predicted"/>
<reference evidence="1 2" key="1">
    <citation type="journal article" date="2014" name="Agronomy (Basel)">
        <title>A Draft Genome Sequence for Ensete ventricosum, the Drought-Tolerant Tree Against Hunger.</title>
        <authorList>
            <person name="Harrison J."/>
            <person name="Moore K.A."/>
            <person name="Paszkiewicz K."/>
            <person name="Jones T."/>
            <person name="Grant M."/>
            <person name="Ambacheew D."/>
            <person name="Muzemil S."/>
            <person name="Studholme D.J."/>
        </authorList>
    </citation>
    <scope>NUCLEOTIDE SEQUENCE [LARGE SCALE GENOMIC DNA]</scope>
</reference>
<comment type="caution">
    <text evidence="1">The sequence shown here is derived from an EMBL/GenBank/DDBJ whole genome shotgun (WGS) entry which is preliminary data.</text>
</comment>
<organism evidence="1 2">
    <name type="scientific">Ensete ventricosum</name>
    <name type="common">Abyssinian banana</name>
    <name type="synonym">Musa ensete</name>
    <dbReference type="NCBI Taxonomy" id="4639"/>
    <lineage>
        <taxon>Eukaryota</taxon>
        <taxon>Viridiplantae</taxon>
        <taxon>Streptophyta</taxon>
        <taxon>Embryophyta</taxon>
        <taxon>Tracheophyta</taxon>
        <taxon>Spermatophyta</taxon>
        <taxon>Magnoliopsida</taxon>
        <taxon>Liliopsida</taxon>
        <taxon>Zingiberales</taxon>
        <taxon>Musaceae</taxon>
        <taxon>Ensete</taxon>
    </lineage>
</organism>
<dbReference type="AlphaFoldDB" id="A0A427AW60"/>
<dbReference type="Proteomes" id="UP000287651">
    <property type="component" value="Unassembled WGS sequence"/>
</dbReference>
<name>A0A427AW60_ENSVE</name>
<sequence>MDSKPCTTCGYSGPDKKLNLSNRTVYGVISSVCIYPMIFISDVSTCQCVMEGFDLVFRAEPSPSNGSISKGEVSAQVIP</sequence>